<reference evidence="1" key="1">
    <citation type="submission" date="2019-05" db="EMBL/GenBank/DDBJ databases">
        <title>The de novo reference genome and transcriptome assemblies of the wild tomato species Solanum chilense.</title>
        <authorList>
            <person name="Stam R."/>
            <person name="Nosenko T."/>
            <person name="Hoerger A.C."/>
            <person name="Stephan W."/>
            <person name="Seidel M.A."/>
            <person name="Kuhn J.M.M."/>
            <person name="Haberer G."/>
            <person name="Tellier A."/>
        </authorList>
    </citation>
    <scope>NUCLEOTIDE SEQUENCE</scope>
    <source>
        <tissue evidence="1">Mature leaves</tissue>
    </source>
</reference>
<dbReference type="InterPro" id="IPR052650">
    <property type="entry name" value="Zinc_finger_CCCH"/>
</dbReference>
<proteinExistence type="predicted"/>
<organism evidence="1">
    <name type="scientific">Solanum chilense</name>
    <name type="common">Tomato</name>
    <name type="synonym">Lycopersicon chilense</name>
    <dbReference type="NCBI Taxonomy" id="4083"/>
    <lineage>
        <taxon>Eukaryota</taxon>
        <taxon>Viridiplantae</taxon>
        <taxon>Streptophyta</taxon>
        <taxon>Embryophyta</taxon>
        <taxon>Tracheophyta</taxon>
        <taxon>Spermatophyta</taxon>
        <taxon>Magnoliopsida</taxon>
        <taxon>eudicotyledons</taxon>
        <taxon>Gunneridae</taxon>
        <taxon>Pentapetalae</taxon>
        <taxon>asterids</taxon>
        <taxon>lamiids</taxon>
        <taxon>Solanales</taxon>
        <taxon>Solanaceae</taxon>
        <taxon>Solanoideae</taxon>
        <taxon>Solaneae</taxon>
        <taxon>Solanum</taxon>
        <taxon>Solanum subgen. Lycopersicon</taxon>
    </lineage>
</organism>
<evidence type="ECO:0000313" key="1">
    <source>
        <dbReference type="EMBL" id="TMW80480.1"/>
    </source>
</evidence>
<protein>
    <submittedName>
        <fullName evidence="1">Uncharacterized protein</fullName>
    </submittedName>
</protein>
<accession>A0A6N2AFL7</accession>
<sequence>MNTSSKEDKHLESEIYIDNKSVNTESAILKNFHAAIVEFVKELLRPTLNFGILSKVAYKEIVQKTVDKVKNSLHPNQIRIRLNQQKSILIYHSQNILTPLTLFCPCEFCCP</sequence>
<gene>
    <name evidence="1" type="ORF">EJD97_019425</name>
</gene>
<dbReference type="PANTHER" id="PTHR36886">
    <property type="entry name" value="PROTEIN FRIGIDA-ESSENTIAL 1"/>
    <property type="match status" value="1"/>
</dbReference>
<feature type="non-terminal residue" evidence="1">
    <location>
        <position position="111"/>
    </location>
</feature>
<dbReference type="PANTHER" id="PTHR36886:SF12">
    <property type="entry name" value="C3H1-TYPE DOMAIN-CONTAINING PROTEIN"/>
    <property type="match status" value="1"/>
</dbReference>
<dbReference type="EMBL" id="RXGB01054660">
    <property type="protein sequence ID" value="TMW80480.1"/>
    <property type="molecule type" value="Genomic_DNA"/>
</dbReference>
<comment type="caution">
    <text evidence="1">The sequence shown here is derived from an EMBL/GenBank/DDBJ whole genome shotgun (WGS) entry which is preliminary data.</text>
</comment>
<dbReference type="AlphaFoldDB" id="A0A6N2AFL7"/>
<name>A0A6N2AFL7_SOLCI</name>